<dbReference type="SUPFAM" id="SSF50998">
    <property type="entry name" value="Quinoprotein alcohol dehydrogenase-like"/>
    <property type="match status" value="1"/>
</dbReference>
<sequence>MDRFDHDGTRRWTRTTDVHIGGTVETHLRVGGLVVVGSDHRIRALDAADGRPRWSFEHDYSRLGTWTDGERLFVSFRDDGGVARLPTV</sequence>
<evidence type="ECO:0000313" key="1">
    <source>
        <dbReference type="EMBL" id="MFC7137729.1"/>
    </source>
</evidence>
<accession>A0ABD5XRL3</accession>
<keyword evidence="2" id="KW-1185">Reference proteome</keyword>
<comment type="caution">
    <text evidence="1">The sequence shown here is derived from an EMBL/GenBank/DDBJ whole genome shotgun (WGS) entry which is preliminary data.</text>
</comment>
<organism evidence="1 2">
    <name type="scientific">Halobaculum litoreum</name>
    <dbReference type="NCBI Taxonomy" id="3031998"/>
    <lineage>
        <taxon>Archaea</taxon>
        <taxon>Methanobacteriati</taxon>
        <taxon>Methanobacteriota</taxon>
        <taxon>Stenosarchaea group</taxon>
        <taxon>Halobacteria</taxon>
        <taxon>Halobacteriales</taxon>
        <taxon>Haloferacaceae</taxon>
        <taxon>Halobaculum</taxon>
    </lineage>
</organism>
<gene>
    <name evidence="1" type="ORF">ACFQRB_17185</name>
</gene>
<dbReference type="InterPro" id="IPR015943">
    <property type="entry name" value="WD40/YVTN_repeat-like_dom_sf"/>
</dbReference>
<reference evidence="1 2" key="1">
    <citation type="journal article" date="2019" name="Int. J. Syst. Evol. Microbiol.">
        <title>The Global Catalogue of Microorganisms (GCM) 10K type strain sequencing project: providing services to taxonomists for standard genome sequencing and annotation.</title>
        <authorList>
            <consortium name="The Broad Institute Genomics Platform"/>
            <consortium name="The Broad Institute Genome Sequencing Center for Infectious Disease"/>
            <person name="Wu L."/>
            <person name="Ma J."/>
        </authorList>
    </citation>
    <scope>NUCLEOTIDE SEQUENCE [LARGE SCALE GENOMIC DNA]</scope>
    <source>
        <strain evidence="1 2">DT92</strain>
    </source>
</reference>
<evidence type="ECO:0000313" key="2">
    <source>
        <dbReference type="Proteomes" id="UP001596368"/>
    </source>
</evidence>
<dbReference type="InterPro" id="IPR011047">
    <property type="entry name" value="Quinoprotein_ADH-like_sf"/>
</dbReference>
<name>A0ABD5XRL3_9EURY</name>
<dbReference type="Proteomes" id="UP001596368">
    <property type="component" value="Unassembled WGS sequence"/>
</dbReference>
<proteinExistence type="predicted"/>
<dbReference type="AlphaFoldDB" id="A0ABD5XRL3"/>
<dbReference type="Gene3D" id="2.130.10.10">
    <property type="entry name" value="YVTN repeat-like/Quinoprotein amine dehydrogenase"/>
    <property type="match status" value="1"/>
</dbReference>
<protein>
    <submittedName>
        <fullName evidence="1">PQQ-binding-like beta-propeller repeat protein</fullName>
    </submittedName>
</protein>
<dbReference type="EMBL" id="JBHSZG010000002">
    <property type="protein sequence ID" value="MFC7137729.1"/>
    <property type="molecule type" value="Genomic_DNA"/>
</dbReference>